<feature type="transmembrane region" description="Helical" evidence="1">
    <location>
        <begin position="127"/>
        <end position="145"/>
    </location>
</feature>
<evidence type="ECO:0000313" key="5">
    <source>
        <dbReference type="Proteomes" id="UP000653674"/>
    </source>
</evidence>
<feature type="transmembrane region" description="Helical" evidence="1">
    <location>
        <begin position="286"/>
        <end position="304"/>
    </location>
</feature>
<proteinExistence type="predicted"/>
<organism evidence="4 5">
    <name type="scientific">Planosporangium flavigriseum</name>
    <dbReference type="NCBI Taxonomy" id="373681"/>
    <lineage>
        <taxon>Bacteria</taxon>
        <taxon>Bacillati</taxon>
        <taxon>Actinomycetota</taxon>
        <taxon>Actinomycetes</taxon>
        <taxon>Micromonosporales</taxon>
        <taxon>Micromonosporaceae</taxon>
        <taxon>Planosporangium</taxon>
    </lineage>
</organism>
<sequence>MSKVTGRLWQAWLVAGLLAVGGYFLLPTHHWSAGIVYYGVGLASAAAIMVGVRRYRPSRQRIWYCLAAGQVIWVLGDVTFAVYRYVLNRDLVPSPGDILYLAGYPVLLTGLVALLRGRTSGRDRAGMIDSWIIATGLGLLSWSFLMRPIVQDASLPVLARIVSLAYPALDLVMLAMIARLLFGPGARTPSYRFLMAAVLVLTGSDITVAVLTAFSSYTGGPVEGGWLLAYIMWGATALHPSMRTLSEPAPDHAARLTRGRLTMLAATSLLAPALLFTQGLRDPARIDWAAIGLGAVILFLLVLARMAGLVSQVQDQATRDELTRLGNRRLLDRHMTEALCRFAPETVHLALIDLDDFKKVNDRLGYHIGDYLLTSVAARLTESAEPGTLLVRLGGDEFAMLFAPASTAEADAAVRRVAERLRLPLPAGEHELLMRASIGLTDATGAQEPRELLRRADVAMYAAKDRGKQCMARYEPDMDLHSIEEARLGAQLRHAIDAGEMRLVYQPIVELPHGRIVGVEALVRWQHPQHGVVSPGLFVPVAERNGLIVPLGEWILREACRQAARWRDLPGTRSLRKISVNVSARQLREPDFAATVAGILHETGLEPHRLVVEVTETAVFDGGAALDSVWALHRLGVSIALDDFGTGHSSLGLLRTCPADILKVDKSFVDEVTAGDQDVIAAALIQIASGLHLQATAEGVETADQAEHLHRLGYRFAQGYHFGRPMAAENITELLQAASKAAVPS</sequence>
<dbReference type="CDD" id="cd01949">
    <property type="entry name" value="GGDEF"/>
    <property type="match status" value="1"/>
</dbReference>
<dbReference type="SMART" id="SM00052">
    <property type="entry name" value="EAL"/>
    <property type="match status" value="1"/>
</dbReference>
<dbReference type="NCBIfam" id="TIGR00254">
    <property type="entry name" value="GGDEF"/>
    <property type="match status" value="1"/>
</dbReference>
<feature type="transmembrane region" description="Helical" evidence="1">
    <location>
        <begin position="157"/>
        <end position="181"/>
    </location>
</feature>
<keyword evidence="1" id="KW-1133">Transmembrane helix</keyword>
<evidence type="ECO:0000313" key="4">
    <source>
        <dbReference type="EMBL" id="GIG74367.1"/>
    </source>
</evidence>
<dbReference type="Pfam" id="PF00563">
    <property type="entry name" value="EAL"/>
    <property type="match status" value="1"/>
</dbReference>
<feature type="transmembrane region" description="Helical" evidence="1">
    <location>
        <begin position="31"/>
        <end position="50"/>
    </location>
</feature>
<feature type="domain" description="EAL" evidence="2">
    <location>
        <begin position="485"/>
        <end position="739"/>
    </location>
</feature>
<evidence type="ECO:0000256" key="1">
    <source>
        <dbReference type="SAM" id="Phobius"/>
    </source>
</evidence>
<name>A0A8J3LKL0_9ACTN</name>
<dbReference type="EMBL" id="BONU01000017">
    <property type="protein sequence ID" value="GIG74367.1"/>
    <property type="molecule type" value="Genomic_DNA"/>
</dbReference>
<dbReference type="SMART" id="SM00267">
    <property type="entry name" value="GGDEF"/>
    <property type="match status" value="1"/>
</dbReference>
<feature type="domain" description="GGDEF" evidence="3">
    <location>
        <begin position="345"/>
        <end position="476"/>
    </location>
</feature>
<feature type="transmembrane region" description="Helical" evidence="1">
    <location>
        <begin position="261"/>
        <end position="280"/>
    </location>
</feature>
<gene>
    <name evidence="4" type="ORF">Pfl04_27710</name>
</gene>
<keyword evidence="1" id="KW-0472">Membrane</keyword>
<dbReference type="InterPro" id="IPR029787">
    <property type="entry name" value="Nucleotide_cyclase"/>
</dbReference>
<dbReference type="SUPFAM" id="SSF55073">
    <property type="entry name" value="Nucleotide cyclase"/>
    <property type="match status" value="1"/>
</dbReference>
<dbReference type="SUPFAM" id="SSF141868">
    <property type="entry name" value="EAL domain-like"/>
    <property type="match status" value="1"/>
</dbReference>
<keyword evidence="1" id="KW-0812">Transmembrane</keyword>
<dbReference type="GO" id="GO:0071111">
    <property type="term" value="F:cyclic-guanylate-specific phosphodiesterase activity"/>
    <property type="evidence" value="ECO:0007669"/>
    <property type="project" value="InterPro"/>
</dbReference>
<dbReference type="InterPro" id="IPR001633">
    <property type="entry name" value="EAL_dom"/>
</dbReference>
<dbReference type="InterPro" id="IPR043128">
    <property type="entry name" value="Rev_trsase/Diguanyl_cyclase"/>
</dbReference>
<dbReference type="PANTHER" id="PTHR33121">
    <property type="entry name" value="CYCLIC DI-GMP PHOSPHODIESTERASE PDEF"/>
    <property type="match status" value="1"/>
</dbReference>
<dbReference type="PANTHER" id="PTHR33121:SF70">
    <property type="entry name" value="SIGNALING PROTEIN YKOW"/>
    <property type="match status" value="1"/>
</dbReference>
<protein>
    <recommendedName>
        <fullName evidence="6">Diguanylate cyclase (GGDEF) domain-containing protein</fullName>
    </recommendedName>
</protein>
<evidence type="ECO:0000259" key="3">
    <source>
        <dbReference type="PROSITE" id="PS50887"/>
    </source>
</evidence>
<dbReference type="RefSeq" id="WP_239075508.1">
    <property type="nucleotide sequence ID" value="NZ_BAAAQJ010000009.1"/>
</dbReference>
<feature type="transmembrane region" description="Helical" evidence="1">
    <location>
        <begin position="62"/>
        <end position="86"/>
    </location>
</feature>
<dbReference type="AlphaFoldDB" id="A0A8J3LKL0"/>
<dbReference type="CDD" id="cd01948">
    <property type="entry name" value="EAL"/>
    <property type="match status" value="1"/>
</dbReference>
<feature type="transmembrane region" description="Helical" evidence="1">
    <location>
        <begin position="98"/>
        <end position="115"/>
    </location>
</feature>
<feature type="transmembrane region" description="Helical" evidence="1">
    <location>
        <begin position="7"/>
        <end position="25"/>
    </location>
</feature>
<dbReference type="Pfam" id="PF00990">
    <property type="entry name" value="GGDEF"/>
    <property type="match status" value="1"/>
</dbReference>
<accession>A0A8J3LKL0</accession>
<dbReference type="Gene3D" id="3.20.20.450">
    <property type="entry name" value="EAL domain"/>
    <property type="match status" value="1"/>
</dbReference>
<feature type="transmembrane region" description="Helical" evidence="1">
    <location>
        <begin position="193"/>
        <end position="218"/>
    </location>
</feature>
<evidence type="ECO:0008006" key="6">
    <source>
        <dbReference type="Google" id="ProtNLM"/>
    </source>
</evidence>
<dbReference type="PROSITE" id="PS50883">
    <property type="entry name" value="EAL"/>
    <property type="match status" value="1"/>
</dbReference>
<dbReference type="InterPro" id="IPR050706">
    <property type="entry name" value="Cyclic-di-GMP_PDE-like"/>
</dbReference>
<keyword evidence="5" id="KW-1185">Reference proteome</keyword>
<dbReference type="InterPro" id="IPR000160">
    <property type="entry name" value="GGDEF_dom"/>
</dbReference>
<dbReference type="InterPro" id="IPR035919">
    <property type="entry name" value="EAL_sf"/>
</dbReference>
<reference evidence="4" key="1">
    <citation type="submission" date="2021-01" db="EMBL/GenBank/DDBJ databases">
        <title>Whole genome shotgun sequence of Planosporangium flavigriseum NBRC 105377.</title>
        <authorList>
            <person name="Komaki H."/>
            <person name="Tamura T."/>
        </authorList>
    </citation>
    <scope>NUCLEOTIDE SEQUENCE</scope>
    <source>
        <strain evidence="4">NBRC 105377</strain>
    </source>
</reference>
<dbReference type="Gene3D" id="3.30.70.270">
    <property type="match status" value="1"/>
</dbReference>
<comment type="caution">
    <text evidence="4">The sequence shown here is derived from an EMBL/GenBank/DDBJ whole genome shotgun (WGS) entry which is preliminary data.</text>
</comment>
<evidence type="ECO:0000259" key="2">
    <source>
        <dbReference type="PROSITE" id="PS50883"/>
    </source>
</evidence>
<dbReference type="Proteomes" id="UP000653674">
    <property type="component" value="Unassembled WGS sequence"/>
</dbReference>
<dbReference type="PROSITE" id="PS50887">
    <property type="entry name" value="GGDEF"/>
    <property type="match status" value="1"/>
</dbReference>